<dbReference type="Proteomes" id="UP001183607">
    <property type="component" value="Unassembled WGS sequence"/>
</dbReference>
<accession>A0ABD5E016</accession>
<protein>
    <submittedName>
        <fullName evidence="2">Wax ester/triacylglycerol synthase family O-acyltransferase</fullName>
    </submittedName>
</protein>
<sequence>MPTSTTSVPALRHPAHSVDRAFLDLERTRPDVRWDSGGVAYLSGLPPTLDELRAYVSLCLPRLPLFTSRVEGGARRSRWVTDADFTVERHVHEAVAEGPDQEEHALDTALNAPFPTGARWGIWLVHGHAPDAYAICYRFQHACQDGSAAALAFRTLLSGGEPSARPVPRQRTGSGAPPRVARAAGLAARAALTAFTTRRRGPVLPYTPTGDRRLWRGRAPLDTLRRIGDARGGSAHDAHLAALAGALSAWSTRTGVPLPRVSALVPLDARRGEEEQTWGNRCFALPVRLPVRAPAPAAGDREERDVPLWRLRRVTETTARLRTEPWRQAVQDVVRFMPDRPTAWYMRGIFSSRVTDILATSMPLAEEGALGGTTVTGTALLPLLLPGHLFGVGLSLFGTWADVSFVTDRALPGAESLPGLWEEAVAELDAATTPADTA</sequence>
<dbReference type="InterPro" id="IPR004255">
    <property type="entry name" value="O-acyltransferase_WSD1_N"/>
</dbReference>
<dbReference type="Pfam" id="PF03007">
    <property type="entry name" value="WS_DGAT_cat"/>
    <property type="match status" value="1"/>
</dbReference>
<reference evidence="3" key="1">
    <citation type="submission" date="2023-07" db="EMBL/GenBank/DDBJ databases">
        <title>30 novel species of actinomycetes from the DSMZ collection.</title>
        <authorList>
            <person name="Nouioui I."/>
        </authorList>
    </citation>
    <scope>NUCLEOTIDE SEQUENCE [LARGE SCALE GENOMIC DNA]</scope>
    <source>
        <strain evidence="3">DSM 41982</strain>
    </source>
</reference>
<evidence type="ECO:0000259" key="1">
    <source>
        <dbReference type="Pfam" id="PF03007"/>
    </source>
</evidence>
<dbReference type="EMBL" id="JAVRER010000005">
    <property type="protein sequence ID" value="MDT0414695.1"/>
    <property type="molecule type" value="Genomic_DNA"/>
</dbReference>
<evidence type="ECO:0000313" key="2">
    <source>
        <dbReference type="EMBL" id="MDT0414695.1"/>
    </source>
</evidence>
<organism evidence="2 3">
    <name type="scientific">Streptomyces evansiae</name>
    <dbReference type="NCBI Taxonomy" id="3075535"/>
    <lineage>
        <taxon>Bacteria</taxon>
        <taxon>Bacillati</taxon>
        <taxon>Actinomycetota</taxon>
        <taxon>Actinomycetes</taxon>
        <taxon>Kitasatosporales</taxon>
        <taxon>Streptomycetaceae</taxon>
        <taxon>Streptomyces</taxon>
    </lineage>
</organism>
<feature type="domain" description="O-acyltransferase WSD1-like N-terminal" evidence="1">
    <location>
        <begin position="19"/>
        <end position="172"/>
    </location>
</feature>
<comment type="caution">
    <text evidence="2">The sequence shown here is derived from an EMBL/GenBank/DDBJ whole genome shotgun (WGS) entry which is preliminary data.</text>
</comment>
<dbReference type="RefSeq" id="WP_311676646.1">
    <property type="nucleotide sequence ID" value="NZ_JAVRER010000005.1"/>
</dbReference>
<proteinExistence type="predicted"/>
<gene>
    <name evidence="2" type="ORF">RM574_04260</name>
</gene>
<dbReference type="AlphaFoldDB" id="A0ABD5E016"/>
<name>A0ABD5E016_9ACTN</name>
<evidence type="ECO:0000313" key="3">
    <source>
        <dbReference type="Proteomes" id="UP001183607"/>
    </source>
</evidence>